<evidence type="ECO:0000256" key="1">
    <source>
        <dbReference type="ARBA" id="ARBA00004571"/>
    </source>
</evidence>
<name>A0A084EP06_SPHYA</name>
<dbReference type="InterPro" id="IPR039426">
    <property type="entry name" value="TonB-dep_rcpt-like"/>
</dbReference>
<dbReference type="RefSeq" id="WP_037518753.1">
    <property type="nucleotide sequence ID" value="NZ_JGVR01000008.1"/>
</dbReference>
<sequence>MIHRKTLIRSSGIGAAMLLATVSHLAVAQEAALPPAQNDQDLIIVTAQRRAELSRDVPISITTVTQDQLTSAGASQLTDIATVTPALRFDSAAAFVQPTIRGVGTAVASSGGGANVGIYVDGFYSPNPLAADFQLMSLKSVQVLKGPQGTLFGRNTTGGAILLTTADPSSDGAGEFKVSYGRFNSLAVQGYATFGVVQDVAMDVEALFRRGNGFVHNITTGSDRDGRYSNWSVRTGIKADLSDSVSLLLRYTHSDTDDPTLLNTNIYVGDDIGGAGTNLPPSLYATKHDEVATGGPTEFLSNNDVIQATLKADLGFADLTSYTQYRDENSLIVEDLDSTAANIFLLHIPVHSQTVSQELLLTSKPGGPLQWTAGLFYFNNKDTWGTRVGTPTAGDPLASIALGGSGTNSKSYAAFADLTYAFTPDLFLTVGGRYSHDRIGDAYYIIPFSATRTYVPDLKGDKFTPRAVLRYKPSEESSVYASYSKGYKSGILDVGGNTGNKVAPEDIDAYEVGFKYDDRRLSVDLSAYYYDYKNLQVSLYRGNPPSAQIINAASSEIYGLEGQLSYRLTDRFQFNVGAAYTHARYTNFEDAPIYTRCTLASCAAQGISFVVVPTQLNDVHMQRTPDFTGNVGARYTLDLAGGSLALSGNLYYTSKFYFGPSGTQFAQKGYEVLALRAEWTDASDRFSLAVFGDNVTDSRYRTQVLSNNFGIGNVWSAPATWGVQAGVKF</sequence>
<keyword evidence="3 11" id="KW-1134">Transmembrane beta strand</keyword>
<accession>A0A084EP06</accession>
<evidence type="ECO:0000256" key="3">
    <source>
        <dbReference type="ARBA" id="ARBA00022452"/>
    </source>
</evidence>
<dbReference type="Proteomes" id="UP000028534">
    <property type="component" value="Unassembled WGS sequence"/>
</dbReference>
<proteinExistence type="inferred from homology"/>
<dbReference type="Pfam" id="PF00593">
    <property type="entry name" value="TonB_dep_Rec_b-barrel"/>
    <property type="match status" value="1"/>
</dbReference>
<feature type="domain" description="TonB-dependent receptor plug" evidence="15">
    <location>
        <begin position="55"/>
        <end position="160"/>
    </location>
</feature>
<comment type="similarity">
    <text evidence="11 12">Belongs to the TonB-dependent receptor family.</text>
</comment>
<dbReference type="InterPro" id="IPR036942">
    <property type="entry name" value="Beta-barrel_TonB_sf"/>
</dbReference>
<keyword evidence="5 11" id="KW-0812">Transmembrane</keyword>
<evidence type="ECO:0000256" key="11">
    <source>
        <dbReference type="PROSITE-ProRule" id="PRU01360"/>
    </source>
</evidence>
<dbReference type="GO" id="GO:0009279">
    <property type="term" value="C:cell outer membrane"/>
    <property type="evidence" value="ECO:0007669"/>
    <property type="project" value="UniProtKB-SubCell"/>
</dbReference>
<dbReference type="eggNOG" id="COG4771">
    <property type="taxonomic scope" value="Bacteria"/>
</dbReference>
<evidence type="ECO:0000259" key="15">
    <source>
        <dbReference type="Pfam" id="PF07715"/>
    </source>
</evidence>
<protein>
    <submittedName>
        <fullName evidence="16">Outer membrane receptor protein</fullName>
    </submittedName>
</protein>
<evidence type="ECO:0000259" key="14">
    <source>
        <dbReference type="Pfam" id="PF00593"/>
    </source>
</evidence>
<evidence type="ECO:0000256" key="9">
    <source>
        <dbReference type="ARBA" id="ARBA00023136"/>
    </source>
</evidence>
<gene>
    <name evidence="16" type="ORF">CP98_01803</name>
</gene>
<evidence type="ECO:0000313" key="17">
    <source>
        <dbReference type="Proteomes" id="UP000028534"/>
    </source>
</evidence>
<evidence type="ECO:0000256" key="4">
    <source>
        <dbReference type="ARBA" id="ARBA00022496"/>
    </source>
</evidence>
<keyword evidence="16" id="KW-0675">Receptor</keyword>
<dbReference type="PANTHER" id="PTHR32552">
    <property type="entry name" value="FERRICHROME IRON RECEPTOR-RELATED"/>
    <property type="match status" value="1"/>
</dbReference>
<dbReference type="SUPFAM" id="SSF56935">
    <property type="entry name" value="Porins"/>
    <property type="match status" value="1"/>
</dbReference>
<keyword evidence="9 11" id="KW-0472">Membrane</keyword>
<evidence type="ECO:0000256" key="10">
    <source>
        <dbReference type="ARBA" id="ARBA00023237"/>
    </source>
</evidence>
<evidence type="ECO:0000256" key="8">
    <source>
        <dbReference type="ARBA" id="ARBA00023077"/>
    </source>
</evidence>
<dbReference type="InterPro" id="IPR000531">
    <property type="entry name" value="Beta-barrel_TonB"/>
</dbReference>
<evidence type="ECO:0000256" key="13">
    <source>
        <dbReference type="SAM" id="SignalP"/>
    </source>
</evidence>
<evidence type="ECO:0000256" key="6">
    <source>
        <dbReference type="ARBA" id="ARBA00023004"/>
    </source>
</evidence>
<keyword evidence="13" id="KW-0732">Signal</keyword>
<comment type="subcellular location">
    <subcellularLocation>
        <location evidence="1 11">Cell outer membrane</location>
        <topology evidence="1 11">Multi-pass membrane protein</topology>
    </subcellularLocation>
</comment>
<evidence type="ECO:0000256" key="5">
    <source>
        <dbReference type="ARBA" id="ARBA00022692"/>
    </source>
</evidence>
<dbReference type="Gene3D" id="2.40.170.20">
    <property type="entry name" value="TonB-dependent receptor, beta-barrel domain"/>
    <property type="match status" value="1"/>
</dbReference>
<dbReference type="CDD" id="cd01347">
    <property type="entry name" value="ligand_gated_channel"/>
    <property type="match status" value="1"/>
</dbReference>
<evidence type="ECO:0000313" key="16">
    <source>
        <dbReference type="EMBL" id="KEZ19698.1"/>
    </source>
</evidence>
<keyword evidence="6" id="KW-0408">Iron</keyword>
<keyword evidence="10 11" id="KW-0998">Cell outer membrane</keyword>
<comment type="caution">
    <text evidence="16">The sequence shown here is derived from an EMBL/GenBank/DDBJ whole genome shotgun (WGS) entry which is preliminary data.</text>
</comment>
<evidence type="ECO:0000256" key="12">
    <source>
        <dbReference type="RuleBase" id="RU003357"/>
    </source>
</evidence>
<reference evidence="16 17" key="1">
    <citation type="submission" date="2014-03" db="EMBL/GenBank/DDBJ databases">
        <title>Genome sequence of Sphingobium yanoikuyae B1.</title>
        <authorList>
            <person name="Gan H.M."/>
            <person name="Gan H.Y."/>
            <person name="Savka M.A."/>
        </authorList>
    </citation>
    <scope>NUCLEOTIDE SEQUENCE [LARGE SCALE GENOMIC DNA]</scope>
    <source>
        <strain evidence="16 17">B1</strain>
    </source>
</reference>
<dbReference type="PANTHER" id="PTHR32552:SF81">
    <property type="entry name" value="TONB-DEPENDENT OUTER MEMBRANE RECEPTOR"/>
    <property type="match status" value="1"/>
</dbReference>
<dbReference type="Pfam" id="PF07715">
    <property type="entry name" value="Plug"/>
    <property type="match status" value="1"/>
</dbReference>
<keyword evidence="2 11" id="KW-0813">Transport</keyword>
<evidence type="ECO:0000256" key="2">
    <source>
        <dbReference type="ARBA" id="ARBA00022448"/>
    </source>
</evidence>
<keyword evidence="7" id="KW-0406">Ion transport</keyword>
<feature type="chain" id="PRO_5001774523" evidence="13">
    <location>
        <begin position="29"/>
        <end position="729"/>
    </location>
</feature>
<organism evidence="16 17">
    <name type="scientific">Sphingobium yanoikuyae</name>
    <name type="common">Sphingomonas yanoikuyae</name>
    <dbReference type="NCBI Taxonomy" id="13690"/>
    <lineage>
        <taxon>Bacteria</taxon>
        <taxon>Pseudomonadati</taxon>
        <taxon>Pseudomonadota</taxon>
        <taxon>Alphaproteobacteria</taxon>
        <taxon>Sphingomonadales</taxon>
        <taxon>Sphingomonadaceae</taxon>
        <taxon>Sphingobium</taxon>
    </lineage>
</organism>
<keyword evidence="8 12" id="KW-0798">TonB box</keyword>
<dbReference type="PROSITE" id="PS52016">
    <property type="entry name" value="TONB_DEPENDENT_REC_3"/>
    <property type="match status" value="1"/>
</dbReference>
<keyword evidence="4" id="KW-0410">Iron transport</keyword>
<dbReference type="InterPro" id="IPR012910">
    <property type="entry name" value="Plug_dom"/>
</dbReference>
<evidence type="ECO:0000256" key="7">
    <source>
        <dbReference type="ARBA" id="ARBA00023065"/>
    </source>
</evidence>
<dbReference type="GO" id="GO:0006826">
    <property type="term" value="P:iron ion transport"/>
    <property type="evidence" value="ECO:0007669"/>
    <property type="project" value="UniProtKB-KW"/>
</dbReference>
<dbReference type="PATRIC" id="fig|13690.10.peg.1857"/>
<feature type="domain" description="TonB-dependent receptor-like beta-barrel" evidence="14">
    <location>
        <begin position="244"/>
        <end position="695"/>
    </location>
</feature>
<dbReference type="EMBL" id="JGVR01000008">
    <property type="protein sequence ID" value="KEZ19698.1"/>
    <property type="molecule type" value="Genomic_DNA"/>
</dbReference>
<dbReference type="AlphaFoldDB" id="A0A084EP06"/>
<feature type="signal peptide" evidence="13">
    <location>
        <begin position="1"/>
        <end position="28"/>
    </location>
</feature>